<dbReference type="InterPro" id="IPR002104">
    <property type="entry name" value="Integrase_catalytic"/>
</dbReference>
<dbReference type="KEGG" id="dsu:Dsui_0138"/>
<evidence type="ECO:0000256" key="3">
    <source>
        <dbReference type="ARBA" id="ARBA00023172"/>
    </source>
</evidence>
<dbReference type="GO" id="GO:0003677">
    <property type="term" value="F:DNA binding"/>
    <property type="evidence" value="ECO:0007669"/>
    <property type="project" value="UniProtKB-KW"/>
</dbReference>
<keyword evidence="2" id="KW-0238">DNA-binding</keyword>
<evidence type="ECO:0000259" key="4">
    <source>
        <dbReference type="PROSITE" id="PS51898"/>
    </source>
</evidence>
<evidence type="ECO:0000256" key="2">
    <source>
        <dbReference type="ARBA" id="ARBA00023125"/>
    </source>
</evidence>
<dbReference type="Proteomes" id="UP000005633">
    <property type="component" value="Chromosome"/>
</dbReference>
<dbReference type="OrthoDB" id="662444at2"/>
<dbReference type="InterPro" id="IPR050090">
    <property type="entry name" value="Tyrosine_recombinase_XerCD"/>
</dbReference>
<dbReference type="Gene3D" id="1.10.443.10">
    <property type="entry name" value="Intergrase catalytic core"/>
    <property type="match status" value="1"/>
</dbReference>
<proteinExistence type="predicted"/>
<evidence type="ECO:0000313" key="5">
    <source>
        <dbReference type="EMBL" id="AEV24561.1"/>
    </source>
</evidence>
<dbReference type="InterPro" id="IPR011010">
    <property type="entry name" value="DNA_brk_join_enz"/>
</dbReference>
<dbReference type="InterPro" id="IPR010998">
    <property type="entry name" value="Integrase_recombinase_N"/>
</dbReference>
<dbReference type="RefSeq" id="WP_014235263.1">
    <property type="nucleotide sequence ID" value="NC_016616.1"/>
</dbReference>
<dbReference type="GO" id="GO:0006310">
    <property type="term" value="P:DNA recombination"/>
    <property type="evidence" value="ECO:0007669"/>
    <property type="project" value="UniProtKB-KW"/>
</dbReference>
<dbReference type="AlphaFoldDB" id="G8QM45"/>
<accession>G8QM45</accession>
<dbReference type="GO" id="GO:0015074">
    <property type="term" value="P:DNA integration"/>
    <property type="evidence" value="ECO:0007669"/>
    <property type="project" value="UniProtKB-KW"/>
</dbReference>
<evidence type="ECO:0000313" key="6">
    <source>
        <dbReference type="Proteomes" id="UP000005633"/>
    </source>
</evidence>
<gene>
    <name evidence="5" type="ordered locus">Dsui_0138</name>
</gene>
<dbReference type="STRING" id="640081.Dsui_0138"/>
<dbReference type="PANTHER" id="PTHR30349:SF94">
    <property type="entry name" value="INTEGRASE_RECOMBINASE HI_1414-RELATED"/>
    <property type="match status" value="1"/>
</dbReference>
<organism evidence="5 6">
    <name type="scientific">Azospira oryzae (strain ATCC BAA-33 / DSM 13638 / PS)</name>
    <name type="common">Dechlorosoma suillum</name>
    <dbReference type="NCBI Taxonomy" id="640081"/>
    <lineage>
        <taxon>Bacteria</taxon>
        <taxon>Pseudomonadati</taxon>
        <taxon>Pseudomonadota</taxon>
        <taxon>Betaproteobacteria</taxon>
        <taxon>Rhodocyclales</taxon>
        <taxon>Rhodocyclaceae</taxon>
        <taxon>Azospira</taxon>
    </lineage>
</organism>
<dbReference type="EMBL" id="CP003153">
    <property type="protein sequence ID" value="AEV24561.1"/>
    <property type="molecule type" value="Genomic_DNA"/>
</dbReference>
<dbReference type="Gene3D" id="1.10.150.130">
    <property type="match status" value="1"/>
</dbReference>
<dbReference type="HOGENOM" id="CLU_027562_32_1_4"/>
<evidence type="ECO:0000256" key="1">
    <source>
        <dbReference type="ARBA" id="ARBA00022908"/>
    </source>
</evidence>
<dbReference type="PANTHER" id="PTHR30349">
    <property type="entry name" value="PHAGE INTEGRASE-RELATED"/>
    <property type="match status" value="1"/>
</dbReference>
<dbReference type="eggNOG" id="COG0582">
    <property type="taxonomic scope" value="Bacteria"/>
</dbReference>
<protein>
    <submittedName>
        <fullName evidence="5">Site-specific recombinase XerD</fullName>
    </submittedName>
</protein>
<name>G8QM45_AZOOP</name>
<keyword evidence="1" id="KW-0229">DNA integration</keyword>
<dbReference type="PROSITE" id="PS51898">
    <property type="entry name" value="TYR_RECOMBINASE"/>
    <property type="match status" value="1"/>
</dbReference>
<reference evidence="5 6" key="1">
    <citation type="journal article" date="2012" name="J. Bacteriol.">
        <title>Complete genome sequence of the anaerobic perchlorate-reducing bacterium Azospira suillum strain PS.</title>
        <authorList>
            <person name="Byrne-Bailey K.G."/>
            <person name="Coates J.D."/>
        </authorList>
    </citation>
    <scope>NUCLEOTIDE SEQUENCE [LARGE SCALE GENOMIC DNA]</scope>
    <source>
        <strain evidence="6">ATCC BAA-33 / DSM 13638 / PS</strain>
    </source>
</reference>
<sequence length="358" mass="41150">MATIRKKGDFQWHCQVRRKGYPNQTRTFNTKGEAEKWARDIEGEMDRGLFQDRREADKNTLAQVLCRFRDEVVPSHKGRDAETFRINALLKDRISSYKMSALSGSALSDFIARRQKLVSSATVRREIDIISSAVTKARKAWGIHLPENPVALIERPRPAKARERRLNWDEETRLMQALEDHADDHEGSKQYRKGSRNPWIKPFVQLAIHTAMRRGELLSLRWEDVSLEERTAHLPETKNGDARTVPLSSLAAATLRQLPHDPSGLVFPITADAVKKGFERARNRARADYVAECERNGTRPDDRLLDLRLHDLRHEATSRIAEKLDNILELSAVTGHKDIRMLKRYYHPKASDLALKLD</sequence>
<dbReference type="SUPFAM" id="SSF56349">
    <property type="entry name" value="DNA breaking-rejoining enzymes"/>
    <property type="match status" value="1"/>
</dbReference>
<feature type="domain" description="Tyr recombinase" evidence="4">
    <location>
        <begin position="161"/>
        <end position="358"/>
    </location>
</feature>
<dbReference type="Pfam" id="PF00589">
    <property type="entry name" value="Phage_integrase"/>
    <property type="match status" value="1"/>
</dbReference>
<keyword evidence="3" id="KW-0233">DNA recombination</keyword>
<dbReference type="CDD" id="cd00796">
    <property type="entry name" value="INT_Rci_Hp1_C"/>
    <property type="match status" value="1"/>
</dbReference>
<dbReference type="InterPro" id="IPR013762">
    <property type="entry name" value="Integrase-like_cat_sf"/>
</dbReference>